<dbReference type="GO" id="GO:0042626">
    <property type="term" value="F:ATPase-coupled transmembrane transporter activity"/>
    <property type="evidence" value="ECO:0007669"/>
    <property type="project" value="TreeGrafter"/>
</dbReference>
<dbReference type="InterPro" id="IPR027417">
    <property type="entry name" value="P-loop_NTPase"/>
</dbReference>
<dbReference type="InterPro" id="IPR039421">
    <property type="entry name" value="Type_1_exporter"/>
</dbReference>
<protein>
    <submittedName>
        <fullName evidence="2">Uncharacterized protein</fullName>
    </submittedName>
</protein>
<organism evidence="2 3">
    <name type="scientific">Adiantum capillus-veneris</name>
    <name type="common">Maidenhair fern</name>
    <dbReference type="NCBI Taxonomy" id="13818"/>
    <lineage>
        <taxon>Eukaryota</taxon>
        <taxon>Viridiplantae</taxon>
        <taxon>Streptophyta</taxon>
        <taxon>Embryophyta</taxon>
        <taxon>Tracheophyta</taxon>
        <taxon>Polypodiopsida</taxon>
        <taxon>Polypodiidae</taxon>
        <taxon>Polypodiales</taxon>
        <taxon>Pteridineae</taxon>
        <taxon>Pteridaceae</taxon>
        <taxon>Vittarioideae</taxon>
        <taxon>Adiantum</taxon>
    </lineage>
</organism>
<keyword evidence="1" id="KW-0934">Plastid</keyword>
<dbReference type="Proteomes" id="UP000886520">
    <property type="component" value="Chromosome 7"/>
</dbReference>
<evidence type="ECO:0000313" key="2">
    <source>
        <dbReference type="EMBL" id="KAI5077353.1"/>
    </source>
</evidence>
<dbReference type="Gene3D" id="3.40.50.300">
    <property type="entry name" value="P-loop containing nucleotide triphosphate hydrolases"/>
    <property type="match status" value="1"/>
</dbReference>
<dbReference type="SUPFAM" id="SSF52540">
    <property type="entry name" value="P-loop containing nucleoside triphosphate hydrolases"/>
    <property type="match status" value="1"/>
</dbReference>
<dbReference type="OrthoDB" id="6500128at2759"/>
<proteinExistence type="predicted"/>
<evidence type="ECO:0000313" key="3">
    <source>
        <dbReference type="Proteomes" id="UP000886520"/>
    </source>
</evidence>
<gene>
    <name evidence="2" type="ORF">GOP47_0007177</name>
</gene>
<dbReference type="EMBL" id="JABFUD020000007">
    <property type="protein sequence ID" value="KAI5077353.1"/>
    <property type="molecule type" value="Genomic_DNA"/>
</dbReference>
<accession>A0A9D4V0E4</accession>
<dbReference type="GO" id="GO:0005886">
    <property type="term" value="C:plasma membrane"/>
    <property type="evidence" value="ECO:0007669"/>
    <property type="project" value="TreeGrafter"/>
</dbReference>
<keyword evidence="1" id="KW-0150">Chloroplast</keyword>
<sequence length="110" mass="12096">MTSTRTRTIIPDGMHGCGARRPDVKRRAEIEKRYCHVGLDLRILLLDEATNALNAESEGVVHTALDQAALGCLTLIVDHCLSTICYARLITVFHNGQVARSKSMRNFCGG</sequence>
<comment type="caution">
    <text evidence="2">The sequence shown here is derived from an EMBL/GenBank/DDBJ whole genome shotgun (WGS) entry which is preliminary data.</text>
</comment>
<name>A0A9D4V0E4_ADICA</name>
<evidence type="ECO:0000256" key="1">
    <source>
        <dbReference type="ARBA" id="ARBA00022528"/>
    </source>
</evidence>
<reference evidence="2" key="1">
    <citation type="submission" date="2021-01" db="EMBL/GenBank/DDBJ databases">
        <title>Adiantum capillus-veneris genome.</title>
        <authorList>
            <person name="Fang Y."/>
            <person name="Liao Q."/>
        </authorList>
    </citation>
    <scope>NUCLEOTIDE SEQUENCE</scope>
    <source>
        <strain evidence="2">H3</strain>
        <tissue evidence="2">Leaf</tissue>
    </source>
</reference>
<keyword evidence="3" id="KW-1185">Reference proteome</keyword>
<dbReference type="AlphaFoldDB" id="A0A9D4V0E4"/>
<dbReference type="PANTHER" id="PTHR24222">
    <property type="entry name" value="ABC TRANSPORTER B FAMILY"/>
    <property type="match status" value="1"/>
</dbReference>
<dbReference type="PANTHER" id="PTHR24222:SF79">
    <property type="entry name" value="ATP BINDING CASSETTE SUBFAMILY B"/>
    <property type="match status" value="1"/>
</dbReference>